<evidence type="ECO:0000256" key="4">
    <source>
        <dbReference type="ARBA" id="ARBA00007607"/>
    </source>
</evidence>
<dbReference type="GO" id="GO:0005886">
    <property type="term" value="C:plasma membrane"/>
    <property type="evidence" value="ECO:0007669"/>
    <property type="project" value="UniProtKB-SubCell"/>
</dbReference>
<evidence type="ECO:0000256" key="6">
    <source>
        <dbReference type="ARBA" id="ARBA00015131"/>
    </source>
</evidence>
<keyword evidence="10 19" id="KW-0808">Transferase</keyword>
<dbReference type="NCBIfam" id="TIGR01148">
    <property type="entry name" value="mtrC"/>
    <property type="match status" value="1"/>
</dbReference>
<evidence type="ECO:0000256" key="9">
    <source>
        <dbReference type="ARBA" id="ARBA00022603"/>
    </source>
</evidence>
<evidence type="ECO:0000256" key="13">
    <source>
        <dbReference type="ARBA" id="ARBA00022989"/>
    </source>
</evidence>
<evidence type="ECO:0000256" key="2">
    <source>
        <dbReference type="ARBA" id="ARBA00004651"/>
    </source>
</evidence>
<dbReference type="HAMAP" id="MF_01096">
    <property type="entry name" value="MtrC"/>
    <property type="match status" value="1"/>
</dbReference>
<dbReference type="InterPro" id="IPR005865">
    <property type="entry name" value="THM_MeTrfase_su_C"/>
</dbReference>
<keyword evidence="7 19" id="KW-1003">Cell membrane</keyword>
<comment type="function">
    <text evidence="1 19">Part of a complex that catalyzes the formation of methyl-coenzyme M and tetrahydromethanopterin from coenzyme M and methyl-tetrahydromethanopterin. This is an energy-conserving, sodium-ion translocating step.</text>
</comment>
<keyword evidence="11 19" id="KW-0812">Transmembrane</keyword>
<dbReference type="AlphaFoldDB" id="A0ABD4TI80"/>
<feature type="transmembrane region" description="Helical" evidence="19">
    <location>
        <begin position="12"/>
        <end position="33"/>
    </location>
</feature>
<dbReference type="GO" id="GO:0030269">
    <property type="term" value="F:tetrahydromethanopterin S-methyltransferase activity"/>
    <property type="evidence" value="ECO:0007669"/>
    <property type="project" value="UniProtKB-UniRule"/>
</dbReference>
<keyword evidence="8 19" id="KW-0554">One-carbon metabolism</keyword>
<evidence type="ECO:0000256" key="1">
    <source>
        <dbReference type="ARBA" id="ARBA00002533"/>
    </source>
</evidence>
<feature type="transmembrane region" description="Helical" evidence="19">
    <location>
        <begin position="97"/>
        <end position="117"/>
    </location>
</feature>
<evidence type="ECO:0000313" key="20">
    <source>
        <dbReference type="EMBL" id="MCQ1538648.1"/>
    </source>
</evidence>
<accession>A0ABD4TI80</accession>
<evidence type="ECO:0000256" key="5">
    <source>
        <dbReference type="ARBA" id="ARBA00011616"/>
    </source>
</evidence>
<feature type="transmembrane region" description="Helical" evidence="19">
    <location>
        <begin position="39"/>
        <end position="58"/>
    </location>
</feature>
<feature type="transmembrane region" description="Helical" evidence="19">
    <location>
        <begin position="222"/>
        <end position="255"/>
    </location>
</feature>
<reference evidence="20 21" key="1">
    <citation type="submission" date="2019-08" db="EMBL/GenBank/DDBJ databases">
        <authorList>
            <person name="Chen S.-C."/>
            <person name="Lai M.-C."/>
            <person name="You Y.-T."/>
        </authorList>
    </citation>
    <scope>NUCLEOTIDE SEQUENCE [LARGE SCALE GENOMIC DNA]</scope>
    <source>
        <strain evidence="20 21">P2F9704a</strain>
    </source>
</reference>
<evidence type="ECO:0000256" key="8">
    <source>
        <dbReference type="ARBA" id="ARBA00022563"/>
    </source>
</evidence>
<feature type="transmembrane region" description="Helical" evidence="19">
    <location>
        <begin position="155"/>
        <end position="172"/>
    </location>
</feature>
<dbReference type="PIRSF" id="PIRSF006530">
    <property type="entry name" value="MtrC"/>
    <property type="match status" value="1"/>
</dbReference>
<dbReference type="GO" id="GO:0006730">
    <property type="term" value="P:one-carbon metabolic process"/>
    <property type="evidence" value="ECO:0007669"/>
    <property type="project" value="UniProtKB-UniRule"/>
</dbReference>
<comment type="catalytic activity">
    <reaction evidence="17 19">
        <text>5-methyl-5,6,7,8-tetrahydromethanopterin + coenzyme M + 2 Na(+)(in) = 5,6,7,8-tetrahydromethanopterin + methyl-coenzyme M + 2 Na(+)(out)</text>
        <dbReference type="Rhea" id="RHEA:53492"/>
        <dbReference type="ChEBI" id="CHEBI:29101"/>
        <dbReference type="ChEBI" id="CHEBI:58103"/>
        <dbReference type="ChEBI" id="CHEBI:58116"/>
        <dbReference type="ChEBI" id="CHEBI:58286"/>
        <dbReference type="ChEBI" id="CHEBI:58319"/>
        <dbReference type="EC" id="7.2.1.4"/>
    </reaction>
</comment>
<dbReference type="Proteomes" id="UP001524383">
    <property type="component" value="Unassembled WGS sequence"/>
</dbReference>
<evidence type="ECO:0000313" key="21">
    <source>
        <dbReference type="Proteomes" id="UP001524383"/>
    </source>
</evidence>
<evidence type="ECO:0000256" key="16">
    <source>
        <dbReference type="ARBA" id="ARBA00029817"/>
    </source>
</evidence>
<name>A0ABD4TI80_9EURY</name>
<proteinExistence type="inferred from homology"/>
<keyword evidence="15 19" id="KW-0472">Membrane</keyword>
<evidence type="ECO:0000256" key="15">
    <source>
        <dbReference type="ARBA" id="ARBA00023136"/>
    </source>
</evidence>
<evidence type="ECO:0000256" key="18">
    <source>
        <dbReference type="ARBA" id="ARBA00044970"/>
    </source>
</evidence>
<organism evidence="20 21">
    <name type="scientific">Methanocalculus taiwanensis</name>
    <dbReference type="NCBI Taxonomy" id="106207"/>
    <lineage>
        <taxon>Archaea</taxon>
        <taxon>Methanobacteriati</taxon>
        <taxon>Methanobacteriota</taxon>
        <taxon>Stenosarchaea group</taxon>
        <taxon>Methanomicrobia</taxon>
        <taxon>Methanomicrobiales</taxon>
        <taxon>Methanocalculaceae</taxon>
        <taxon>Methanocalculus</taxon>
    </lineage>
</organism>
<keyword evidence="12 19" id="KW-1278">Translocase</keyword>
<comment type="caution">
    <text evidence="20">The sequence shown here is derived from an EMBL/GenBank/DDBJ whole genome shotgun (WGS) entry which is preliminary data.</text>
</comment>
<comment type="similarity">
    <text evidence="4 19">Belongs to the MtrC family.</text>
</comment>
<comment type="subcellular location">
    <subcellularLocation>
        <location evidence="2 19">Cell membrane</location>
        <topology evidence="2 19">Multi-pass membrane protein</topology>
    </subcellularLocation>
</comment>
<sequence length="281" mass="28965">MTVKVEASADAIPHNTLLIVGLIGSIVCIYLTYLNTITGLDVFSFFGGIGAIIALIWGTSTIKRLCSYGIGTGVPSAGMVAFGAGIIAMLVGTKFGIMSPVAALIIAAVSGAIFGYLADSVLNMKIPVLVQSLAELSIIGALTIMGFTAMATGDFTFGVLTAGTISIFGFAVPAAQASFVGGGITAVAFMLGGIAIQHPFNAALGPSNTQDRTLMLAAECGFLSMIMMAIISFAFISMGSALLGLLIAIIGWGYTYAQFIDLSKRDAADWLDAKMIVETED</sequence>
<dbReference type="Pfam" id="PF04211">
    <property type="entry name" value="MtrC"/>
    <property type="match status" value="1"/>
</dbReference>
<feature type="transmembrane region" description="Helical" evidence="19">
    <location>
        <begin position="129"/>
        <end position="149"/>
    </location>
</feature>
<keyword evidence="13 19" id="KW-1133">Transmembrane helix</keyword>
<evidence type="ECO:0000256" key="14">
    <source>
        <dbReference type="ARBA" id="ARBA00022994"/>
    </source>
</evidence>
<dbReference type="EMBL" id="VOTZ01000012">
    <property type="protein sequence ID" value="MCQ1538648.1"/>
    <property type="molecule type" value="Genomic_DNA"/>
</dbReference>
<dbReference type="RefSeq" id="WP_255332599.1">
    <property type="nucleotide sequence ID" value="NZ_VOTZ01000012.1"/>
</dbReference>
<evidence type="ECO:0000256" key="11">
    <source>
        <dbReference type="ARBA" id="ARBA00022692"/>
    </source>
</evidence>
<evidence type="ECO:0000256" key="7">
    <source>
        <dbReference type="ARBA" id="ARBA00022475"/>
    </source>
</evidence>
<protein>
    <recommendedName>
        <fullName evidence="6 19">Tetrahydromethanopterin S-methyltransferase subunit C</fullName>
        <ecNumber evidence="18 19">7.2.1.4</ecNumber>
    </recommendedName>
    <alternativeName>
        <fullName evidence="16 19">N5-methyltetrahydromethanopterin--coenzyme M methyltransferase subunit C</fullName>
    </alternativeName>
</protein>
<comment type="subunit">
    <text evidence="5 19">The complex is composed of 8 subunits; MtrA, MtrB, MtrC, MtrD, MtrE, MtrF, MtrG and MtrH.</text>
</comment>
<evidence type="ECO:0000256" key="3">
    <source>
        <dbReference type="ARBA" id="ARBA00004839"/>
    </source>
</evidence>
<keyword evidence="9 19" id="KW-0489">Methyltransferase</keyword>
<dbReference type="GO" id="GO:0019386">
    <property type="term" value="P:methanogenesis, from carbon dioxide"/>
    <property type="evidence" value="ECO:0007669"/>
    <property type="project" value="UniProtKB-UniRule"/>
</dbReference>
<evidence type="ECO:0000256" key="17">
    <source>
        <dbReference type="ARBA" id="ARBA00044880"/>
    </source>
</evidence>
<keyword evidence="14 19" id="KW-0484">Methanogenesis</keyword>
<comment type="pathway">
    <text evidence="3 19">One-carbon metabolism; methanogenesis from CO(2); methyl-coenzyme M from 5,10-methylene-5,6,7,8-tetrahydromethanopterin: step 2/2.</text>
</comment>
<keyword evidence="21" id="KW-1185">Reference proteome</keyword>
<feature type="transmembrane region" description="Helical" evidence="19">
    <location>
        <begin position="65"/>
        <end position="91"/>
    </location>
</feature>
<dbReference type="EC" id="7.2.1.4" evidence="18 19"/>
<gene>
    <name evidence="19" type="primary">mtrC</name>
    <name evidence="20" type="ORF">FTO68_06575</name>
</gene>
<evidence type="ECO:0000256" key="19">
    <source>
        <dbReference type="HAMAP-Rule" id="MF_01096"/>
    </source>
</evidence>
<evidence type="ECO:0000256" key="12">
    <source>
        <dbReference type="ARBA" id="ARBA00022967"/>
    </source>
</evidence>
<evidence type="ECO:0000256" key="10">
    <source>
        <dbReference type="ARBA" id="ARBA00022679"/>
    </source>
</evidence>
<feature type="transmembrane region" description="Helical" evidence="19">
    <location>
        <begin position="179"/>
        <end position="200"/>
    </location>
</feature>
<dbReference type="GO" id="GO:0032259">
    <property type="term" value="P:methylation"/>
    <property type="evidence" value="ECO:0007669"/>
    <property type="project" value="UniProtKB-KW"/>
</dbReference>